<evidence type="ECO:0000256" key="6">
    <source>
        <dbReference type="ARBA" id="ARBA00022989"/>
    </source>
</evidence>
<keyword evidence="5 8" id="KW-0812">Transmembrane</keyword>
<dbReference type="EMBL" id="SMFQ01000004">
    <property type="protein sequence ID" value="TCJ85190.1"/>
    <property type="molecule type" value="Genomic_DNA"/>
</dbReference>
<proteinExistence type="predicted"/>
<evidence type="ECO:0000313" key="11">
    <source>
        <dbReference type="EMBL" id="TCJ85190.1"/>
    </source>
</evidence>
<feature type="transmembrane region" description="Helical" evidence="8">
    <location>
        <begin position="121"/>
        <end position="143"/>
    </location>
</feature>
<sequence>MGHSTQLPIYGALAHYLRHIVSISSANTLEVEDVSFTNFAHLKISNPEHFSMTFKLSLWKVTLLISLYLTLFTNYSFWSKILSLQPLSESPVIGISFFLILVTVFNILLTLFSFKPIFKPIVIIILLCSASAAYFMDNYAIMIDKSMIRNIFATDVHEATDLFSYKLVMTLLLLGVVPAWLLYKTEINYQPFFKGLAAKGLVILISSAVLGGTLYSNYKELSFFGRNNREARHLINPINYIGSIKSIVAKDLRKRNYKLKPIEDDAQLVLSDVHAVNGIPRKPSLVILVLGETARAMNFSLNGYQRNTNPLLAKQDIINFSDVTSCGTATAVSVPCMFSKFTRDEFNFDKGREYENLFDVISHAGYKVLWRDNNTGCQHSCDRIAYEHMLDKLNPKFCETGNCVDEVLIDDLQHIVDASNTDTAPNEQLTKVNAVIESPRGDRVIILHKKGNHGPTYSKRYPAEFEKFTPVCKTNQLVSCSQEEIVNAYDNAILYTDFFLDKSINFLKKNSEQFDTAMVYISDHGESLGENNLYLHGLPYMIAPDYQKKVPFMLWLSKGYEKTHSINKDCVASKSATALSHDNLFSSILGMLSIETKVHDKQLDIFSSCKSTQIVKK</sequence>
<dbReference type="Pfam" id="PF00884">
    <property type="entry name" value="Sulfatase"/>
    <property type="match status" value="1"/>
</dbReference>
<keyword evidence="12" id="KW-1185">Reference proteome</keyword>
<keyword evidence="3" id="KW-0997">Cell inner membrane</keyword>
<accession>A0A4R1EWN5</accession>
<feature type="transmembrane region" description="Helical" evidence="8">
    <location>
        <begin position="90"/>
        <end position="114"/>
    </location>
</feature>
<gene>
    <name evidence="11" type="ORF">EV695_3157</name>
</gene>
<organism evidence="11 12">
    <name type="scientific">Cocleimonas flava</name>
    <dbReference type="NCBI Taxonomy" id="634765"/>
    <lineage>
        <taxon>Bacteria</taxon>
        <taxon>Pseudomonadati</taxon>
        <taxon>Pseudomonadota</taxon>
        <taxon>Gammaproteobacteria</taxon>
        <taxon>Thiotrichales</taxon>
        <taxon>Thiotrichaceae</taxon>
        <taxon>Cocleimonas</taxon>
    </lineage>
</organism>
<keyword evidence="2" id="KW-1003">Cell membrane</keyword>
<dbReference type="InterPro" id="IPR040423">
    <property type="entry name" value="PEA_transferase"/>
</dbReference>
<dbReference type="OrthoDB" id="9786870at2"/>
<dbReference type="AlphaFoldDB" id="A0A4R1EWN5"/>
<dbReference type="InterPro" id="IPR000917">
    <property type="entry name" value="Sulfatase_N"/>
</dbReference>
<evidence type="ECO:0000256" key="1">
    <source>
        <dbReference type="ARBA" id="ARBA00004429"/>
    </source>
</evidence>
<evidence type="ECO:0000256" key="5">
    <source>
        <dbReference type="ARBA" id="ARBA00022692"/>
    </source>
</evidence>
<dbReference type="InterPro" id="IPR012549">
    <property type="entry name" value="EptA-like_N"/>
</dbReference>
<name>A0A4R1EWN5_9GAMM</name>
<evidence type="ECO:0000256" key="2">
    <source>
        <dbReference type="ARBA" id="ARBA00022475"/>
    </source>
</evidence>
<dbReference type="Proteomes" id="UP000294887">
    <property type="component" value="Unassembled WGS sequence"/>
</dbReference>
<protein>
    <submittedName>
        <fullName evidence="11">Phosphatidylethanolamine:Kdo2-lipid A phosphoethanolamine transferase</fullName>
    </submittedName>
</protein>
<dbReference type="SUPFAM" id="SSF53649">
    <property type="entry name" value="Alkaline phosphatase-like"/>
    <property type="match status" value="1"/>
</dbReference>
<feature type="domain" description="Sulfatase N-terminal" evidence="9">
    <location>
        <begin position="285"/>
        <end position="592"/>
    </location>
</feature>
<dbReference type="CDD" id="cd16017">
    <property type="entry name" value="LptA"/>
    <property type="match status" value="1"/>
</dbReference>
<evidence type="ECO:0000256" key="7">
    <source>
        <dbReference type="ARBA" id="ARBA00023136"/>
    </source>
</evidence>
<evidence type="ECO:0000313" key="12">
    <source>
        <dbReference type="Proteomes" id="UP000294887"/>
    </source>
</evidence>
<evidence type="ECO:0000256" key="3">
    <source>
        <dbReference type="ARBA" id="ARBA00022519"/>
    </source>
</evidence>
<dbReference type="InterPro" id="IPR058130">
    <property type="entry name" value="PEA_transf_C"/>
</dbReference>
<dbReference type="PANTHER" id="PTHR30443:SF0">
    <property type="entry name" value="PHOSPHOETHANOLAMINE TRANSFERASE EPTA"/>
    <property type="match status" value="1"/>
</dbReference>
<feature type="transmembrane region" description="Helical" evidence="8">
    <location>
        <begin position="58"/>
        <end position="78"/>
    </location>
</feature>
<keyword evidence="6 8" id="KW-1133">Transmembrane helix</keyword>
<dbReference type="GO" id="GO:0016776">
    <property type="term" value="F:phosphotransferase activity, phosphate group as acceptor"/>
    <property type="evidence" value="ECO:0007669"/>
    <property type="project" value="TreeGrafter"/>
</dbReference>
<comment type="caution">
    <text evidence="11">The sequence shown here is derived from an EMBL/GenBank/DDBJ whole genome shotgun (WGS) entry which is preliminary data.</text>
</comment>
<feature type="transmembrane region" description="Helical" evidence="8">
    <location>
        <begin position="163"/>
        <end position="183"/>
    </location>
</feature>
<dbReference type="PANTHER" id="PTHR30443">
    <property type="entry name" value="INNER MEMBRANE PROTEIN"/>
    <property type="match status" value="1"/>
</dbReference>
<evidence type="ECO:0000256" key="8">
    <source>
        <dbReference type="SAM" id="Phobius"/>
    </source>
</evidence>
<comment type="subcellular location">
    <subcellularLocation>
        <location evidence="1">Cell inner membrane</location>
        <topology evidence="1">Multi-pass membrane protein</topology>
    </subcellularLocation>
</comment>
<evidence type="ECO:0000259" key="9">
    <source>
        <dbReference type="Pfam" id="PF00884"/>
    </source>
</evidence>
<reference evidence="11 12" key="1">
    <citation type="submission" date="2019-03" db="EMBL/GenBank/DDBJ databases">
        <title>Genomic Encyclopedia of Type Strains, Phase IV (KMG-IV): sequencing the most valuable type-strain genomes for metagenomic binning, comparative biology and taxonomic classification.</title>
        <authorList>
            <person name="Goeker M."/>
        </authorList>
    </citation>
    <scope>NUCLEOTIDE SEQUENCE [LARGE SCALE GENOMIC DNA]</scope>
    <source>
        <strain evidence="11 12">DSM 24830</strain>
    </source>
</reference>
<dbReference type="GO" id="GO:0009244">
    <property type="term" value="P:lipopolysaccharide core region biosynthetic process"/>
    <property type="evidence" value="ECO:0007669"/>
    <property type="project" value="TreeGrafter"/>
</dbReference>
<evidence type="ECO:0000259" key="10">
    <source>
        <dbReference type="Pfam" id="PF08019"/>
    </source>
</evidence>
<keyword evidence="7 8" id="KW-0472">Membrane</keyword>
<dbReference type="InterPro" id="IPR017850">
    <property type="entry name" value="Alkaline_phosphatase_core_sf"/>
</dbReference>
<feature type="transmembrane region" description="Helical" evidence="8">
    <location>
        <begin position="195"/>
        <end position="215"/>
    </location>
</feature>
<keyword evidence="4 11" id="KW-0808">Transferase</keyword>
<dbReference type="GO" id="GO:0005886">
    <property type="term" value="C:plasma membrane"/>
    <property type="evidence" value="ECO:0007669"/>
    <property type="project" value="UniProtKB-SubCell"/>
</dbReference>
<evidence type="ECO:0000256" key="4">
    <source>
        <dbReference type="ARBA" id="ARBA00022679"/>
    </source>
</evidence>
<dbReference type="Pfam" id="PF08019">
    <property type="entry name" value="EptA_B_N"/>
    <property type="match status" value="1"/>
</dbReference>
<feature type="domain" description="Phosphoethanolamine transferase N-terminal" evidence="10">
    <location>
        <begin position="101"/>
        <end position="250"/>
    </location>
</feature>
<dbReference type="NCBIfam" id="NF028537">
    <property type="entry name" value="P_eth_NH2_trans"/>
    <property type="match status" value="1"/>
</dbReference>
<dbReference type="Gene3D" id="3.40.720.10">
    <property type="entry name" value="Alkaline Phosphatase, subunit A"/>
    <property type="match status" value="1"/>
</dbReference>